<feature type="non-terminal residue" evidence="1">
    <location>
        <position position="1"/>
    </location>
</feature>
<dbReference type="EMBL" id="CALNXK010000082">
    <property type="protein sequence ID" value="CAH3147902.1"/>
    <property type="molecule type" value="Genomic_DNA"/>
</dbReference>
<reference evidence="1 2" key="1">
    <citation type="submission" date="2022-05" db="EMBL/GenBank/DDBJ databases">
        <authorList>
            <consortium name="Genoscope - CEA"/>
            <person name="William W."/>
        </authorList>
    </citation>
    <scope>NUCLEOTIDE SEQUENCE [LARGE SCALE GENOMIC DNA]</scope>
</reference>
<comment type="caution">
    <text evidence="1">The sequence shown here is derived from an EMBL/GenBank/DDBJ whole genome shotgun (WGS) entry which is preliminary data.</text>
</comment>
<proteinExistence type="predicted"/>
<evidence type="ECO:0000313" key="1">
    <source>
        <dbReference type="EMBL" id="CAH3147902.1"/>
    </source>
</evidence>
<sequence length="74" mass="8767">WRNWKELEDKIRCFAGALAKVHFARGDNKQLRLMISEENSHVNLEKWRIRLIPFARLLDTLAPGPENQALIWNQ</sequence>
<organism evidence="1 2">
    <name type="scientific">Porites lobata</name>
    <dbReference type="NCBI Taxonomy" id="104759"/>
    <lineage>
        <taxon>Eukaryota</taxon>
        <taxon>Metazoa</taxon>
        <taxon>Cnidaria</taxon>
        <taxon>Anthozoa</taxon>
        <taxon>Hexacorallia</taxon>
        <taxon>Scleractinia</taxon>
        <taxon>Fungiina</taxon>
        <taxon>Poritidae</taxon>
        <taxon>Porites</taxon>
    </lineage>
</organism>
<gene>
    <name evidence="1" type="ORF">PLOB_00046328</name>
</gene>
<name>A0ABN8PPX8_9CNID</name>
<accession>A0ABN8PPX8</accession>
<protein>
    <submittedName>
        <fullName evidence="1">Uncharacterized protein</fullName>
    </submittedName>
</protein>
<evidence type="ECO:0000313" key="2">
    <source>
        <dbReference type="Proteomes" id="UP001159405"/>
    </source>
</evidence>
<keyword evidence="2" id="KW-1185">Reference proteome</keyword>
<dbReference type="Proteomes" id="UP001159405">
    <property type="component" value="Unassembled WGS sequence"/>
</dbReference>